<dbReference type="AlphaFoldDB" id="A0A822MRP9"/>
<dbReference type="EMBL" id="CCJV01000028">
    <property type="protein sequence ID" value="CDS97107.1"/>
    <property type="molecule type" value="Genomic_DNA"/>
</dbReference>
<comment type="caution">
    <text evidence="1">The sequence shown here is derived from an EMBL/GenBank/DDBJ whole genome shotgun (WGS) entry which is preliminary data.</text>
</comment>
<protein>
    <submittedName>
        <fullName evidence="1">Uncharacterized protein</fullName>
    </submittedName>
</protein>
<evidence type="ECO:0000313" key="2">
    <source>
        <dbReference type="Proteomes" id="UP000049495"/>
    </source>
</evidence>
<evidence type="ECO:0000313" key="1">
    <source>
        <dbReference type="EMBL" id="CDS97107.1"/>
    </source>
</evidence>
<sequence>MTCIIQYMVFYDLGVDLWFQDNWTIHFKYKKQEDCHKMFILAAEMNLYVLPAYCADHLNKYSVLSKYLSELNLNKLLKPDS</sequence>
<organism evidence="1 2">
    <name type="scientific">Vibrio crassostreae</name>
    <dbReference type="NCBI Taxonomy" id="246167"/>
    <lineage>
        <taxon>Bacteria</taxon>
        <taxon>Pseudomonadati</taxon>
        <taxon>Pseudomonadota</taxon>
        <taxon>Gammaproteobacteria</taxon>
        <taxon>Vibrionales</taxon>
        <taxon>Vibrionaceae</taxon>
        <taxon>Vibrio</taxon>
    </lineage>
</organism>
<proteinExistence type="predicted"/>
<accession>A0A822MRP9</accession>
<dbReference type="Proteomes" id="UP000049495">
    <property type="component" value="Unassembled WGS sequence"/>
</dbReference>
<gene>
    <name evidence="1" type="ORF">VCR5J5_1230006</name>
</gene>
<name>A0A822MRP9_9VIBR</name>
<reference evidence="2" key="1">
    <citation type="submission" date="2014-06" db="EMBL/GenBank/DDBJ databases">
        <authorList>
            <person name="Le Roux Frederique"/>
        </authorList>
    </citation>
    <scope>NUCLEOTIDE SEQUENCE [LARGE SCALE GENOMIC DNA]</scope>
    <source>
        <strain evidence="2">J5-5</strain>
    </source>
</reference>